<dbReference type="GO" id="GO:0005634">
    <property type="term" value="C:nucleus"/>
    <property type="evidence" value="ECO:0007669"/>
    <property type="project" value="TreeGrafter"/>
</dbReference>
<dbReference type="OrthoDB" id="2145921at2759"/>
<feature type="compositionally biased region" description="Basic and acidic residues" evidence="1">
    <location>
        <begin position="305"/>
        <end position="317"/>
    </location>
</feature>
<dbReference type="InterPro" id="IPR040151">
    <property type="entry name" value="Gfd2/YDR514C-like"/>
</dbReference>
<dbReference type="EMBL" id="KQ965733">
    <property type="protein sequence ID" value="KXS21251.1"/>
    <property type="molecule type" value="Genomic_DNA"/>
</dbReference>
<protein>
    <recommendedName>
        <fullName evidence="2">Gfd2/YDR514C-like C-terminal domain-containing protein</fullName>
    </recommendedName>
</protein>
<dbReference type="Pfam" id="PF21762">
    <property type="entry name" value="DEDDh_C"/>
    <property type="match status" value="2"/>
</dbReference>
<dbReference type="AlphaFoldDB" id="A0A139AWX9"/>
<feature type="region of interest" description="Disordered" evidence="1">
    <location>
        <begin position="287"/>
        <end position="321"/>
    </location>
</feature>
<feature type="domain" description="Gfd2/YDR514C-like C-terminal" evidence="2">
    <location>
        <begin position="62"/>
        <end position="126"/>
    </location>
</feature>
<feature type="compositionally biased region" description="Basic and acidic residues" evidence="1">
    <location>
        <begin position="10"/>
        <end position="21"/>
    </location>
</feature>
<evidence type="ECO:0000313" key="4">
    <source>
        <dbReference type="Proteomes" id="UP000070544"/>
    </source>
</evidence>
<evidence type="ECO:0000313" key="3">
    <source>
        <dbReference type="EMBL" id="KXS21251.1"/>
    </source>
</evidence>
<proteinExistence type="predicted"/>
<dbReference type="PANTHER" id="PTHR28083:SF1">
    <property type="entry name" value="GOOD FOR FULL DBP5 ACTIVITY PROTEIN 2"/>
    <property type="match status" value="1"/>
</dbReference>
<dbReference type="PANTHER" id="PTHR28083">
    <property type="entry name" value="GOOD FOR FULL DBP5 ACTIVITY PROTEIN 2"/>
    <property type="match status" value="1"/>
</dbReference>
<evidence type="ECO:0000259" key="2">
    <source>
        <dbReference type="Pfam" id="PF21762"/>
    </source>
</evidence>
<dbReference type="InterPro" id="IPR048519">
    <property type="entry name" value="Gfd2/YDR514C-like_C"/>
</dbReference>
<gene>
    <name evidence="3" type="ORF">M427DRAFT_51501</name>
</gene>
<name>A0A139AWX9_GONPJ</name>
<organism evidence="3 4">
    <name type="scientific">Gonapodya prolifera (strain JEL478)</name>
    <name type="common">Monoblepharis prolifera</name>
    <dbReference type="NCBI Taxonomy" id="1344416"/>
    <lineage>
        <taxon>Eukaryota</taxon>
        <taxon>Fungi</taxon>
        <taxon>Fungi incertae sedis</taxon>
        <taxon>Chytridiomycota</taxon>
        <taxon>Chytridiomycota incertae sedis</taxon>
        <taxon>Monoblepharidomycetes</taxon>
        <taxon>Monoblepharidales</taxon>
        <taxon>Gonapodyaceae</taxon>
        <taxon>Gonapodya</taxon>
    </lineage>
</organism>
<sequence length="445" mass="49991">MGPPFKKRKTLADSQKEKAREPPFAPCPIRDRSPEHRAVLHSASALITPPLTDDEFGEQPAIIISLDLESFEHNHNNLTEVGWAIYCAKERKVVGGRHVVVERNARLRNGKFVKDNVLNYVFAIPEEKEKSSVFSRWPRGYRHPTRLEQVQNSDLDTWWQRGTLVLPLSDALELLIRESCELAGVSVSGKLQRRSYQNQSVESSQNPGNLYSRWQGLHFRPKFAINEIRPIYLAGLDLGNDLEMLDGQGFFIRDLLTACPAFSSFPPNLPKGWDCTPVVESLVPTTIESPKHQPDLGPGNSTEVTGKRKREDELDFSRKKKKTSARELAKRSIKTHLNWLDVSDVYCAALGRSMKMRVGSLRLLQSLDVDPESCFLHNAGNDARVTLDALLRLMQIIGEADERGVLRASESSEAREDDLPLGLGPNEVLLVIDLEEGEEGEIIEG</sequence>
<feature type="region of interest" description="Disordered" evidence="1">
    <location>
        <begin position="1"/>
        <end position="31"/>
    </location>
</feature>
<dbReference type="Proteomes" id="UP000070544">
    <property type="component" value="Unassembled WGS sequence"/>
</dbReference>
<accession>A0A139AWX9</accession>
<evidence type="ECO:0000256" key="1">
    <source>
        <dbReference type="SAM" id="MobiDB-lite"/>
    </source>
</evidence>
<keyword evidence="4" id="KW-1185">Reference proteome</keyword>
<reference evidence="3 4" key="1">
    <citation type="journal article" date="2015" name="Genome Biol. Evol.">
        <title>Phylogenomic analyses indicate that early fungi evolved digesting cell walls of algal ancestors of land plants.</title>
        <authorList>
            <person name="Chang Y."/>
            <person name="Wang S."/>
            <person name="Sekimoto S."/>
            <person name="Aerts A.L."/>
            <person name="Choi C."/>
            <person name="Clum A."/>
            <person name="LaButti K.M."/>
            <person name="Lindquist E.A."/>
            <person name="Yee Ngan C."/>
            <person name="Ohm R.A."/>
            <person name="Salamov A.A."/>
            <person name="Grigoriev I.V."/>
            <person name="Spatafora J.W."/>
            <person name="Berbee M.L."/>
        </authorList>
    </citation>
    <scope>NUCLEOTIDE SEQUENCE [LARGE SCALE GENOMIC DNA]</scope>
    <source>
        <strain evidence="3 4">JEL478</strain>
    </source>
</reference>
<feature type="domain" description="Gfd2/YDR514C-like C-terminal" evidence="2">
    <location>
        <begin position="333"/>
        <end position="392"/>
    </location>
</feature>